<evidence type="ECO:0000313" key="2">
    <source>
        <dbReference type="EMBL" id="VVA90868.1"/>
    </source>
</evidence>
<reference evidence="2" key="1">
    <citation type="submission" date="2019-07" db="EMBL/GenBank/DDBJ databases">
        <authorList>
            <person name="Dittberner H."/>
        </authorList>
    </citation>
    <scope>NUCLEOTIDE SEQUENCE [LARGE SCALE GENOMIC DNA]</scope>
</reference>
<protein>
    <submittedName>
        <fullName evidence="2">Uncharacterized protein</fullName>
    </submittedName>
</protein>
<feature type="compositionally biased region" description="Polar residues" evidence="1">
    <location>
        <begin position="108"/>
        <end position="127"/>
    </location>
</feature>
<evidence type="ECO:0000313" key="3">
    <source>
        <dbReference type="Proteomes" id="UP000489600"/>
    </source>
</evidence>
<dbReference type="EMBL" id="CABITT030000001">
    <property type="protein sequence ID" value="VVA90868.1"/>
    <property type="molecule type" value="Genomic_DNA"/>
</dbReference>
<keyword evidence="3" id="KW-1185">Reference proteome</keyword>
<feature type="region of interest" description="Disordered" evidence="1">
    <location>
        <begin position="74"/>
        <end position="143"/>
    </location>
</feature>
<organism evidence="2 3">
    <name type="scientific">Arabis nemorensis</name>
    <dbReference type="NCBI Taxonomy" id="586526"/>
    <lineage>
        <taxon>Eukaryota</taxon>
        <taxon>Viridiplantae</taxon>
        <taxon>Streptophyta</taxon>
        <taxon>Embryophyta</taxon>
        <taxon>Tracheophyta</taxon>
        <taxon>Spermatophyta</taxon>
        <taxon>Magnoliopsida</taxon>
        <taxon>eudicotyledons</taxon>
        <taxon>Gunneridae</taxon>
        <taxon>Pentapetalae</taxon>
        <taxon>rosids</taxon>
        <taxon>malvids</taxon>
        <taxon>Brassicales</taxon>
        <taxon>Brassicaceae</taxon>
        <taxon>Arabideae</taxon>
        <taxon>Arabis</taxon>
    </lineage>
</organism>
<proteinExistence type="predicted"/>
<sequence length="143" mass="15648">MASPPISDTGQIQIPLAAIDSLMPSPSRRMEVIFEHPTSSPSSVQQNLDTHQTTFLPVVLQLADVIEESVTQQVKDSSLHLDGEPSRLSPPQGAWAKPLPDTVAHRSTAVSTSNWPELSTGRIQQRRSPGLHSKVSNIKTRPW</sequence>
<dbReference type="Proteomes" id="UP000489600">
    <property type="component" value="Unassembled WGS sequence"/>
</dbReference>
<name>A0A565AQG4_9BRAS</name>
<evidence type="ECO:0000256" key="1">
    <source>
        <dbReference type="SAM" id="MobiDB-lite"/>
    </source>
</evidence>
<gene>
    <name evidence="2" type="ORF">ANE_LOCUS1313</name>
</gene>
<dbReference type="AlphaFoldDB" id="A0A565AQG4"/>
<feature type="compositionally biased region" description="Polar residues" evidence="1">
    <location>
        <begin position="134"/>
        <end position="143"/>
    </location>
</feature>
<comment type="caution">
    <text evidence="2">The sequence shown here is derived from an EMBL/GenBank/DDBJ whole genome shotgun (WGS) entry which is preliminary data.</text>
</comment>
<accession>A0A565AQG4</accession>